<keyword evidence="5" id="KW-1185">Reference proteome</keyword>
<keyword evidence="1" id="KW-0472">Membrane</keyword>
<evidence type="ECO:0000256" key="1">
    <source>
        <dbReference type="SAM" id="Phobius"/>
    </source>
</evidence>
<dbReference type="InterPro" id="IPR056491">
    <property type="entry name" value="DUF6688_C"/>
</dbReference>
<name>E7SBI5_9STRE</name>
<evidence type="ECO:0000313" key="4">
    <source>
        <dbReference type="EMBL" id="EFV99444.1"/>
    </source>
</evidence>
<dbReference type="Proteomes" id="UP000002814">
    <property type="component" value="Unassembled WGS sequence"/>
</dbReference>
<comment type="caution">
    <text evidence="4">The sequence shown here is derived from an EMBL/GenBank/DDBJ whole genome shotgun (WGS) entry which is preliminary data.</text>
</comment>
<organism evidence="4 5">
    <name type="scientific">Streptococcus australis ATCC 700641</name>
    <dbReference type="NCBI Taxonomy" id="888833"/>
    <lineage>
        <taxon>Bacteria</taxon>
        <taxon>Bacillati</taxon>
        <taxon>Bacillota</taxon>
        <taxon>Bacilli</taxon>
        <taxon>Lactobacillales</taxon>
        <taxon>Streptococcaceae</taxon>
        <taxon>Streptococcus</taxon>
    </lineage>
</organism>
<feature type="transmembrane region" description="Helical" evidence="1">
    <location>
        <begin position="137"/>
        <end position="158"/>
    </location>
</feature>
<dbReference type="EMBL" id="AEQR01000019">
    <property type="protein sequence ID" value="EFV99444.1"/>
    <property type="molecule type" value="Genomic_DNA"/>
</dbReference>
<evidence type="ECO:0000259" key="2">
    <source>
        <dbReference type="Pfam" id="PF20394"/>
    </source>
</evidence>
<proteinExistence type="predicted"/>
<evidence type="ECO:0000313" key="5">
    <source>
        <dbReference type="Proteomes" id="UP000002814"/>
    </source>
</evidence>
<feature type="domain" description="DUF6688" evidence="3">
    <location>
        <begin position="341"/>
        <end position="452"/>
    </location>
</feature>
<protein>
    <submittedName>
        <fullName evidence="4">Uncharacterized protein</fullName>
    </submittedName>
</protein>
<dbReference type="AlphaFoldDB" id="E7SBI5"/>
<gene>
    <name evidence="4" type="ORF">HMPREF9421_1552</name>
</gene>
<feature type="domain" description="DUF6688" evidence="2">
    <location>
        <begin position="85"/>
        <end position="338"/>
    </location>
</feature>
<dbReference type="HOGENOM" id="CLU_046282_0_0_9"/>
<feature type="transmembrane region" description="Helical" evidence="1">
    <location>
        <begin position="178"/>
        <end position="200"/>
    </location>
</feature>
<feature type="transmembrane region" description="Helical" evidence="1">
    <location>
        <begin position="29"/>
        <end position="54"/>
    </location>
</feature>
<dbReference type="InterPro" id="IPR046510">
    <property type="entry name" value="DUF6688_N"/>
</dbReference>
<keyword evidence="1" id="KW-0812">Transmembrane</keyword>
<accession>E7SBI5</accession>
<feature type="transmembrane region" description="Helical" evidence="1">
    <location>
        <begin position="420"/>
        <end position="439"/>
    </location>
</feature>
<dbReference type="Pfam" id="PF20394">
    <property type="entry name" value="DUF6688"/>
    <property type="match status" value="1"/>
</dbReference>
<keyword evidence="1" id="KW-1133">Transmembrane helix</keyword>
<dbReference type="eggNOG" id="ENOG502Z9CJ">
    <property type="taxonomic scope" value="Bacteria"/>
</dbReference>
<feature type="transmembrane region" description="Helical" evidence="1">
    <location>
        <begin position="212"/>
        <end position="230"/>
    </location>
</feature>
<sequence length="466" mass="54367">MMEKMISGGLMKRIAHWYKKWNQELETKFLASLVKINFMTNFLIFLSLSVFLIIRSLPGNIQSLGFWNAIFGVGIYSVTILVHALVVSYFVPNIFVILYVISRWSTIQAQTLEKELVGVYEEKEEEKIKRRVNNRKYFVILWIGVFGSILEFFVIYLVKDLTSYDWTQQLINEQKHTMIWSEALPTILILALISFLALVIYSYRDANSLSPLLNIFCISGILMGLVLVVVFDIQVQVIGCHTVFLLVYSISLLRTRMKEWEGESDPNRAYDNPILQRFHLILHQSKHWPWLAVVFALPLLALLVMILMLFGQRPDSLVKAWTNTADWTFSEKIPPQNLIMDEHYLCTVAAGGHEKVVKPQQMGVRHGHPVVVNRQLCISNAFEQVLEEKTPRFHRFLRRNYDRYGYPFAKHIKKKWAMDVIYYLMKPLEWVFLLVLYLVDRKPENRIALQYIPPVPEGFSPETDGK</sequence>
<feature type="transmembrane region" description="Helical" evidence="1">
    <location>
        <begin position="74"/>
        <end position="101"/>
    </location>
</feature>
<evidence type="ECO:0000259" key="3">
    <source>
        <dbReference type="Pfam" id="PF23543"/>
    </source>
</evidence>
<reference evidence="4 5" key="1">
    <citation type="submission" date="2010-12" db="EMBL/GenBank/DDBJ databases">
        <authorList>
            <person name="Muzny D."/>
            <person name="Qin X."/>
            <person name="Deng J."/>
            <person name="Jiang H."/>
            <person name="Liu Y."/>
            <person name="Qu J."/>
            <person name="Song X.-Z."/>
            <person name="Zhang L."/>
            <person name="Thornton R."/>
            <person name="Coyle M."/>
            <person name="Francisco L."/>
            <person name="Jackson L."/>
            <person name="Javaid M."/>
            <person name="Korchina V."/>
            <person name="Kovar C."/>
            <person name="Mata R."/>
            <person name="Mathew T."/>
            <person name="Ngo R."/>
            <person name="Nguyen L."/>
            <person name="Nguyen N."/>
            <person name="Okwuonu G."/>
            <person name="Ongeri F."/>
            <person name="Pham C."/>
            <person name="Simmons D."/>
            <person name="Wilczek-Boney K."/>
            <person name="Hale W."/>
            <person name="Jakkamsetti A."/>
            <person name="Pham P."/>
            <person name="Ruth R."/>
            <person name="San Lucas F."/>
            <person name="Warren J."/>
            <person name="Zhang J."/>
            <person name="Zhao Z."/>
            <person name="Zhou C."/>
            <person name="Zhu D."/>
            <person name="Lee S."/>
            <person name="Bess C."/>
            <person name="Blankenburg K."/>
            <person name="Forbes L."/>
            <person name="Fu Q."/>
            <person name="Gubbala S."/>
            <person name="Hirani K."/>
            <person name="Jayaseelan J.C."/>
            <person name="Lara F."/>
            <person name="Munidasa M."/>
            <person name="Palculict T."/>
            <person name="Patil S."/>
            <person name="Pu L.-L."/>
            <person name="Saada N."/>
            <person name="Tang L."/>
            <person name="Weissenberger G."/>
            <person name="Zhu Y."/>
            <person name="Hemphill L."/>
            <person name="Shang Y."/>
            <person name="Youmans B."/>
            <person name="Ayvaz T."/>
            <person name="Ross M."/>
            <person name="Santibanez J."/>
            <person name="Aqrawi P."/>
            <person name="Gross S."/>
            <person name="Joshi V."/>
            <person name="Fowler G."/>
            <person name="Nazareth L."/>
            <person name="Reid J."/>
            <person name="Worley K."/>
            <person name="Petrosino J."/>
            <person name="Highlander S."/>
            <person name="Gibbs R."/>
        </authorList>
    </citation>
    <scope>NUCLEOTIDE SEQUENCE [LARGE SCALE GENOMIC DNA]</scope>
    <source>
        <strain evidence="4 5">ATCC 700641</strain>
    </source>
</reference>
<dbReference type="Pfam" id="PF23543">
    <property type="entry name" value="DUF6688_C"/>
    <property type="match status" value="1"/>
</dbReference>
<feature type="transmembrane region" description="Helical" evidence="1">
    <location>
        <begin position="288"/>
        <end position="310"/>
    </location>
</feature>